<dbReference type="Proteomes" id="UP000619479">
    <property type="component" value="Unassembled WGS sequence"/>
</dbReference>
<dbReference type="AlphaFoldDB" id="A0A919IMC8"/>
<organism evidence="2 3">
    <name type="scientific">Actinoplanes cyaneus</name>
    <dbReference type="NCBI Taxonomy" id="52696"/>
    <lineage>
        <taxon>Bacteria</taxon>
        <taxon>Bacillati</taxon>
        <taxon>Actinomycetota</taxon>
        <taxon>Actinomycetes</taxon>
        <taxon>Micromonosporales</taxon>
        <taxon>Micromonosporaceae</taxon>
        <taxon>Actinoplanes</taxon>
    </lineage>
</organism>
<protein>
    <submittedName>
        <fullName evidence="2">Uncharacterized protein</fullName>
    </submittedName>
</protein>
<evidence type="ECO:0000256" key="1">
    <source>
        <dbReference type="SAM" id="Phobius"/>
    </source>
</evidence>
<evidence type="ECO:0000313" key="2">
    <source>
        <dbReference type="EMBL" id="GID67872.1"/>
    </source>
</evidence>
<gene>
    <name evidence="2" type="ORF">Acy02nite_57530</name>
</gene>
<feature type="transmembrane region" description="Helical" evidence="1">
    <location>
        <begin position="163"/>
        <end position="184"/>
    </location>
</feature>
<comment type="caution">
    <text evidence="2">The sequence shown here is derived from an EMBL/GenBank/DDBJ whole genome shotgun (WGS) entry which is preliminary data.</text>
</comment>
<accession>A0A919IMC8</accession>
<keyword evidence="1" id="KW-0472">Membrane</keyword>
<feature type="transmembrane region" description="Helical" evidence="1">
    <location>
        <begin position="20"/>
        <end position="42"/>
    </location>
</feature>
<keyword evidence="1" id="KW-1133">Transmembrane helix</keyword>
<keyword evidence="3" id="KW-1185">Reference proteome</keyword>
<dbReference type="EMBL" id="BOMH01000041">
    <property type="protein sequence ID" value="GID67872.1"/>
    <property type="molecule type" value="Genomic_DNA"/>
</dbReference>
<feature type="transmembrane region" description="Helical" evidence="1">
    <location>
        <begin position="127"/>
        <end position="151"/>
    </location>
</feature>
<proteinExistence type="predicted"/>
<sequence>MLEVRSDAGWIVTLWDPAAILTVAGAALVTGGMVQALVLWGVTRIVDRVEKDLGTATDPFYPAVLLAFQKRRLPGRLLAAAQAHHRRQSNRPGAAVPSDLVKREVIAWIKKRIPGWSRWAGLGFWRLAATSALCLSLAGHVTFVITVLANMSTWDPSPDSTNGFLVLVFCAGFQVLIVPLSYLAHNTEKQWDERLTRHCIGIVHAGLGDSFDSFLTAQRLKLPAGFRVAPAEADRSRAALDDVTVPPD</sequence>
<keyword evidence="1" id="KW-0812">Transmembrane</keyword>
<name>A0A919IMC8_9ACTN</name>
<evidence type="ECO:0000313" key="3">
    <source>
        <dbReference type="Proteomes" id="UP000619479"/>
    </source>
</evidence>
<reference evidence="2" key="1">
    <citation type="submission" date="2021-01" db="EMBL/GenBank/DDBJ databases">
        <title>Whole genome shotgun sequence of Actinoplanes cyaneus NBRC 14990.</title>
        <authorList>
            <person name="Komaki H."/>
            <person name="Tamura T."/>
        </authorList>
    </citation>
    <scope>NUCLEOTIDE SEQUENCE</scope>
    <source>
        <strain evidence="2">NBRC 14990</strain>
    </source>
</reference>